<reference evidence="2" key="1">
    <citation type="submission" date="2022-07" db="EMBL/GenBank/DDBJ databases">
        <title>Fungi with potential for degradation of polypropylene.</title>
        <authorList>
            <person name="Gostincar C."/>
        </authorList>
    </citation>
    <scope>NUCLEOTIDE SEQUENCE</scope>
    <source>
        <strain evidence="2">EXF-13287</strain>
    </source>
</reference>
<comment type="caution">
    <text evidence="2">The sequence shown here is derived from an EMBL/GenBank/DDBJ whole genome shotgun (WGS) entry which is preliminary data.</text>
</comment>
<accession>A0AA38VS34</accession>
<feature type="compositionally biased region" description="Polar residues" evidence="1">
    <location>
        <begin position="1"/>
        <end position="13"/>
    </location>
</feature>
<dbReference type="Proteomes" id="UP001174691">
    <property type="component" value="Unassembled WGS sequence"/>
</dbReference>
<feature type="region of interest" description="Disordered" evidence="1">
    <location>
        <begin position="1"/>
        <end position="33"/>
    </location>
</feature>
<keyword evidence="3" id="KW-1185">Reference proteome</keyword>
<gene>
    <name evidence="2" type="ORF">NKR19_g6936</name>
</gene>
<dbReference type="EMBL" id="JANBVN010000114">
    <property type="protein sequence ID" value="KAJ9143234.1"/>
    <property type="molecule type" value="Genomic_DNA"/>
</dbReference>
<dbReference type="AlphaFoldDB" id="A0AA38VS34"/>
<proteinExistence type="predicted"/>
<organism evidence="2 3">
    <name type="scientific">Coniochaeta hoffmannii</name>
    <dbReference type="NCBI Taxonomy" id="91930"/>
    <lineage>
        <taxon>Eukaryota</taxon>
        <taxon>Fungi</taxon>
        <taxon>Dikarya</taxon>
        <taxon>Ascomycota</taxon>
        <taxon>Pezizomycotina</taxon>
        <taxon>Sordariomycetes</taxon>
        <taxon>Sordariomycetidae</taxon>
        <taxon>Coniochaetales</taxon>
        <taxon>Coniochaetaceae</taxon>
        <taxon>Coniochaeta</taxon>
    </lineage>
</organism>
<evidence type="ECO:0000313" key="2">
    <source>
        <dbReference type="EMBL" id="KAJ9143234.1"/>
    </source>
</evidence>
<protein>
    <submittedName>
        <fullName evidence="2">Uncharacterized protein</fullName>
    </submittedName>
</protein>
<evidence type="ECO:0000256" key="1">
    <source>
        <dbReference type="SAM" id="MobiDB-lite"/>
    </source>
</evidence>
<name>A0AA38VS34_9PEZI</name>
<sequence length="86" mass="10040">MTSVHTFASNQAELGSEHSTTRKSRPRYPGLDDGDLEQLRILLLFTRRVLARVEDGSDKIRKSVRQHKKRMKAVIREFDHRFYGAK</sequence>
<evidence type="ECO:0000313" key="3">
    <source>
        <dbReference type="Proteomes" id="UP001174691"/>
    </source>
</evidence>